<evidence type="ECO:0000313" key="3">
    <source>
        <dbReference type="EMBL" id="WXR73113.1"/>
    </source>
</evidence>
<dbReference type="SUPFAM" id="SSF51735">
    <property type="entry name" value="NAD(P)-binding Rossmann-fold domains"/>
    <property type="match status" value="1"/>
</dbReference>
<dbReference type="PANTHER" id="PTHR24321:SF15">
    <property type="entry name" value="OXIDOREDUCTASE UCPA"/>
    <property type="match status" value="1"/>
</dbReference>
<name>A0ABZ2S0M9_9BURK</name>
<evidence type="ECO:0000313" key="4">
    <source>
        <dbReference type="Proteomes" id="UP001456224"/>
    </source>
</evidence>
<evidence type="ECO:0000256" key="2">
    <source>
        <dbReference type="ARBA" id="ARBA00023002"/>
    </source>
</evidence>
<accession>A0ABZ2S0M9</accession>
<dbReference type="InterPro" id="IPR036291">
    <property type="entry name" value="NAD(P)-bd_dom_sf"/>
</dbReference>
<dbReference type="Proteomes" id="UP001456224">
    <property type="component" value="Chromosome"/>
</dbReference>
<protein>
    <submittedName>
        <fullName evidence="3">SDR family oxidoreductase</fullName>
    </submittedName>
</protein>
<proteinExistence type="inferred from homology"/>
<gene>
    <name evidence="3" type="ORF">WHX56_26300</name>
</gene>
<dbReference type="RefSeq" id="WP_338879407.1">
    <property type="nucleotide sequence ID" value="NZ_CP148753.1"/>
</dbReference>
<sequence length="271" mass="28418">MLDLSGKVAFIAGAGCVGEGWGNGRATAVLMARQGAKVFGTDRSAEALEGTSAVMELEDHRQWFPHTCDMTSAAEVEAAVQACVRRFGRIDILVNNIGGSAPGDPVSLSEEAWDGQMDLNLKTAFLGCKYVLPVMERQFEEEGVGGAIVNVSSIAHMSHQVGGRVNVAYATAKAGLGAFSRSTAIAYVRKGVRVNTVVVGMMNTPLVATRLAGQLGVDLEELVAKRNASIPMGRMGEAWDIANAVLFLASDEAGYITATQLVVDGGVTAAR</sequence>
<dbReference type="PANTHER" id="PTHR24321">
    <property type="entry name" value="DEHYDROGENASES, SHORT CHAIN"/>
    <property type="match status" value="1"/>
</dbReference>
<dbReference type="CDD" id="cd05233">
    <property type="entry name" value="SDR_c"/>
    <property type="match status" value="1"/>
</dbReference>
<keyword evidence="4" id="KW-1185">Reference proteome</keyword>
<evidence type="ECO:0000256" key="1">
    <source>
        <dbReference type="ARBA" id="ARBA00006484"/>
    </source>
</evidence>
<keyword evidence="2" id="KW-0560">Oxidoreductase</keyword>
<dbReference type="InterPro" id="IPR002347">
    <property type="entry name" value="SDR_fam"/>
</dbReference>
<dbReference type="Gene3D" id="3.40.50.720">
    <property type="entry name" value="NAD(P)-binding Rossmann-like Domain"/>
    <property type="match status" value="1"/>
</dbReference>
<dbReference type="EMBL" id="CP148753">
    <property type="protein sequence ID" value="WXR73113.1"/>
    <property type="molecule type" value="Genomic_DNA"/>
</dbReference>
<dbReference type="PRINTS" id="PR00081">
    <property type="entry name" value="GDHRDH"/>
</dbReference>
<dbReference type="PRINTS" id="PR00080">
    <property type="entry name" value="SDRFAMILY"/>
</dbReference>
<organism evidence="3 4">
    <name type="scientific">Achromobacter veterisilvae</name>
    <dbReference type="NCBI Taxonomy" id="2069367"/>
    <lineage>
        <taxon>Bacteria</taxon>
        <taxon>Pseudomonadati</taxon>
        <taxon>Pseudomonadota</taxon>
        <taxon>Betaproteobacteria</taxon>
        <taxon>Burkholderiales</taxon>
        <taxon>Alcaligenaceae</taxon>
        <taxon>Achromobacter</taxon>
    </lineage>
</organism>
<dbReference type="Pfam" id="PF13561">
    <property type="entry name" value="adh_short_C2"/>
    <property type="match status" value="1"/>
</dbReference>
<reference evidence="3 4" key="1">
    <citation type="submission" date="2024-03" db="EMBL/GenBank/DDBJ databases">
        <title>Reference genomes for the five species model microbial community.</title>
        <authorList>
            <person name="Padfield D."/>
        </authorList>
    </citation>
    <scope>NUCLEOTIDE SEQUENCE [LARGE SCALE GENOMIC DNA]</scope>
    <source>
        <strain evidence="3 4">AB1</strain>
    </source>
</reference>
<comment type="similarity">
    <text evidence="1">Belongs to the short-chain dehydrogenases/reductases (SDR) family.</text>
</comment>